<dbReference type="Pfam" id="PF16366">
    <property type="entry name" value="CEBP_ZZ"/>
    <property type="match status" value="1"/>
</dbReference>
<dbReference type="Pfam" id="PF12895">
    <property type="entry name" value="ANAPC3"/>
    <property type="match status" value="1"/>
</dbReference>
<dbReference type="Gene3D" id="4.10.640.40">
    <property type="entry name" value="Cytoplasmic polyadenylation element-binding protein, ZZ domain"/>
    <property type="match status" value="1"/>
</dbReference>
<dbReference type="GO" id="GO:0000900">
    <property type="term" value="F:mRNA regulatory element binding translation repressor activity"/>
    <property type="evidence" value="ECO:0007669"/>
    <property type="project" value="TreeGrafter"/>
</dbReference>
<dbReference type="GO" id="GO:0008135">
    <property type="term" value="F:translation factor activity, RNA binding"/>
    <property type="evidence" value="ECO:0007669"/>
    <property type="project" value="TreeGrafter"/>
</dbReference>
<keyword evidence="8" id="KW-0810">Translation regulation</keyword>
<comment type="similarity">
    <text evidence="2">Belongs to the RRM CPEB family.</text>
</comment>
<evidence type="ECO:0000256" key="6">
    <source>
        <dbReference type="ARBA" id="ARBA00022737"/>
    </source>
</evidence>
<dbReference type="STRING" id="597456.A0A0L7RGL9"/>
<dbReference type="InterPro" id="IPR034977">
    <property type="entry name" value="CPEB1_RRM1"/>
</dbReference>
<dbReference type="PROSITE" id="PS50005">
    <property type="entry name" value="TPR"/>
    <property type="match status" value="2"/>
</dbReference>
<dbReference type="EMBL" id="KQ414596">
    <property type="protein sequence ID" value="KOC69973.1"/>
    <property type="molecule type" value="Genomic_DNA"/>
</dbReference>
<evidence type="ECO:0000256" key="12">
    <source>
        <dbReference type="SAM" id="MobiDB-lite"/>
    </source>
</evidence>
<dbReference type="PANTHER" id="PTHR12566:SF9">
    <property type="entry name" value="CYTOPLASMIC POLYADENYLATION ELEMENT-BINDING PROTEIN 1"/>
    <property type="match status" value="1"/>
</dbReference>
<evidence type="ECO:0000256" key="1">
    <source>
        <dbReference type="ARBA" id="ARBA00004496"/>
    </source>
</evidence>
<dbReference type="InterPro" id="IPR032296">
    <property type="entry name" value="CEBP_ZZ"/>
</dbReference>
<keyword evidence="5" id="KW-0479">Metal-binding</keyword>
<keyword evidence="9 10" id="KW-0694">RNA-binding</keyword>
<dbReference type="GO" id="GO:0046872">
    <property type="term" value="F:metal ion binding"/>
    <property type="evidence" value="ECO:0007669"/>
    <property type="project" value="UniProtKB-KW"/>
</dbReference>
<keyword evidence="7" id="KW-0862">Zinc</keyword>
<evidence type="ECO:0000256" key="3">
    <source>
        <dbReference type="ARBA" id="ARBA00022490"/>
    </source>
</evidence>
<dbReference type="InterPro" id="IPR035979">
    <property type="entry name" value="RBD_domain_sf"/>
</dbReference>
<keyword evidence="14" id="KW-0132">Cell division</keyword>
<evidence type="ECO:0000256" key="11">
    <source>
        <dbReference type="PROSITE-ProRule" id="PRU00339"/>
    </source>
</evidence>
<dbReference type="GO" id="GO:0043022">
    <property type="term" value="F:ribosome binding"/>
    <property type="evidence" value="ECO:0007669"/>
    <property type="project" value="TreeGrafter"/>
</dbReference>
<dbReference type="GO" id="GO:0006397">
    <property type="term" value="P:mRNA processing"/>
    <property type="evidence" value="ECO:0007669"/>
    <property type="project" value="UniProtKB-KW"/>
</dbReference>
<dbReference type="InterPro" id="IPR019734">
    <property type="entry name" value="TPR_rpt"/>
</dbReference>
<evidence type="ECO:0000256" key="4">
    <source>
        <dbReference type="ARBA" id="ARBA00022664"/>
    </source>
</evidence>
<dbReference type="SMART" id="SM00028">
    <property type="entry name" value="TPR"/>
    <property type="match status" value="6"/>
</dbReference>
<dbReference type="SUPFAM" id="SSF54928">
    <property type="entry name" value="RNA-binding domain, RBD"/>
    <property type="match status" value="1"/>
</dbReference>
<organism evidence="14 15">
    <name type="scientific">Habropoda laboriosa</name>
    <dbReference type="NCBI Taxonomy" id="597456"/>
    <lineage>
        <taxon>Eukaryota</taxon>
        <taxon>Metazoa</taxon>
        <taxon>Ecdysozoa</taxon>
        <taxon>Arthropoda</taxon>
        <taxon>Hexapoda</taxon>
        <taxon>Insecta</taxon>
        <taxon>Pterygota</taxon>
        <taxon>Neoptera</taxon>
        <taxon>Endopterygota</taxon>
        <taxon>Hymenoptera</taxon>
        <taxon>Apocrita</taxon>
        <taxon>Aculeata</taxon>
        <taxon>Apoidea</taxon>
        <taxon>Anthophila</taxon>
        <taxon>Apidae</taxon>
        <taxon>Habropoda</taxon>
    </lineage>
</organism>
<keyword evidence="15" id="KW-1185">Reference proteome</keyword>
<dbReference type="PROSITE" id="PS50102">
    <property type="entry name" value="RRM"/>
    <property type="match status" value="1"/>
</dbReference>
<dbReference type="Pfam" id="PF16367">
    <property type="entry name" value="RRM_7"/>
    <property type="match status" value="1"/>
</dbReference>
<evidence type="ECO:0000256" key="9">
    <source>
        <dbReference type="ARBA" id="ARBA00022884"/>
    </source>
</evidence>
<dbReference type="GO" id="GO:2000766">
    <property type="term" value="P:negative regulation of cytoplasmic translation"/>
    <property type="evidence" value="ECO:0007669"/>
    <property type="project" value="TreeGrafter"/>
</dbReference>
<feature type="repeat" description="TPR" evidence="11">
    <location>
        <begin position="468"/>
        <end position="501"/>
    </location>
</feature>
<dbReference type="InterPro" id="IPR034819">
    <property type="entry name" value="CPEB"/>
</dbReference>
<dbReference type="Proteomes" id="UP000053825">
    <property type="component" value="Unassembled WGS sequence"/>
</dbReference>
<dbReference type="InterPro" id="IPR038446">
    <property type="entry name" value="CEBP_ZZ_sf"/>
</dbReference>
<feature type="compositionally biased region" description="Basic residues" evidence="12">
    <location>
        <begin position="961"/>
        <end position="974"/>
    </location>
</feature>
<feature type="region of interest" description="Disordered" evidence="12">
    <location>
        <begin position="573"/>
        <end position="593"/>
    </location>
</feature>
<keyword evidence="4" id="KW-0507">mRNA processing</keyword>
<dbReference type="Pfam" id="PF16368">
    <property type="entry name" value="CEBP1_N"/>
    <property type="match status" value="1"/>
</dbReference>
<feature type="compositionally biased region" description="Polar residues" evidence="12">
    <location>
        <begin position="579"/>
        <end position="593"/>
    </location>
</feature>
<proteinExistence type="inferred from homology"/>
<protein>
    <submittedName>
        <fullName evidence="14">Cell division cycle protein 16 like protein</fullName>
    </submittedName>
</protein>
<evidence type="ECO:0000313" key="14">
    <source>
        <dbReference type="EMBL" id="KOC69973.1"/>
    </source>
</evidence>
<dbReference type="GO" id="GO:0005634">
    <property type="term" value="C:nucleus"/>
    <property type="evidence" value="ECO:0007669"/>
    <property type="project" value="TreeGrafter"/>
</dbReference>
<dbReference type="InterPro" id="IPR012677">
    <property type="entry name" value="Nucleotide-bd_a/b_plait_sf"/>
</dbReference>
<feature type="compositionally biased region" description="Basic and acidic residues" evidence="12">
    <location>
        <begin position="659"/>
        <end position="690"/>
    </location>
</feature>
<reference evidence="14 15" key="1">
    <citation type="submission" date="2015-07" db="EMBL/GenBank/DDBJ databases">
        <title>The genome of Habropoda laboriosa.</title>
        <authorList>
            <person name="Pan H."/>
            <person name="Kapheim K."/>
        </authorList>
    </citation>
    <scope>NUCLEOTIDE SEQUENCE [LARGE SCALE GENOMIC DNA]</scope>
    <source>
        <strain evidence="14">0110345459</strain>
    </source>
</reference>
<dbReference type="CDD" id="cd19757">
    <property type="entry name" value="Bbox1"/>
    <property type="match status" value="1"/>
</dbReference>
<dbReference type="SUPFAM" id="SSF48452">
    <property type="entry name" value="TPR-like"/>
    <property type="match status" value="2"/>
</dbReference>
<dbReference type="Gene3D" id="1.25.40.10">
    <property type="entry name" value="Tetratricopeptide repeat domain"/>
    <property type="match status" value="1"/>
</dbReference>
<accession>A0A0L7RGL9</accession>
<evidence type="ECO:0000256" key="8">
    <source>
        <dbReference type="ARBA" id="ARBA00022845"/>
    </source>
</evidence>
<keyword evidence="14" id="KW-0131">Cell cycle</keyword>
<name>A0A0L7RGL9_9HYME</name>
<feature type="repeat" description="TPR" evidence="11">
    <location>
        <begin position="502"/>
        <end position="535"/>
    </location>
</feature>
<feature type="compositionally biased region" description="Low complexity" evidence="12">
    <location>
        <begin position="786"/>
        <end position="851"/>
    </location>
</feature>
<feature type="region of interest" description="Disordered" evidence="12">
    <location>
        <begin position="951"/>
        <end position="976"/>
    </location>
</feature>
<evidence type="ECO:0000259" key="13">
    <source>
        <dbReference type="PROSITE" id="PS50102"/>
    </source>
</evidence>
<feature type="compositionally biased region" description="Polar residues" evidence="12">
    <location>
        <begin position="750"/>
        <end position="776"/>
    </location>
</feature>
<dbReference type="GO" id="GO:0045202">
    <property type="term" value="C:synapse"/>
    <property type="evidence" value="ECO:0007669"/>
    <property type="project" value="TreeGrafter"/>
</dbReference>
<evidence type="ECO:0000256" key="2">
    <source>
        <dbReference type="ARBA" id="ARBA00010347"/>
    </source>
</evidence>
<dbReference type="FunFam" id="4.10.640.40:FF:000002">
    <property type="entry name" value="Putative Cytoplasmic polyadenylation element-binding protein 1"/>
    <property type="match status" value="1"/>
</dbReference>
<dbReference type="GO" id="GO:0003730">
    <property type="term" value="F:mRNA 3'-UTR binding"/>
    <property type="evidence" value="ECO:0007669"/>
    <property type="project" value="InterPro"/>
</dbReference>
<keyword evidence="11" id="KW-0802">TPR repeat</keyword>
<evidence type="ECO:0000256" key="7">
    <source>
        <dbReference type="ARBA" id="ARBA00022833"/>
    </source>
</evidence>
<evidence type="ECO:0000256" key="10">
    <source>
        <dbReference type="PROSITE-ProRule" id="PRU00176"/>
    </source>
</evidence>
<feature type="region of interest" description="Disordered" evidence="12">
    <location>
        <begin position="710"/>
        <end position="729"/>
    </location>
</feature>
<dbReference type="SMART" id="SM00360">
    <property type="entry name" value="RRM"/>
    <property type="match status" value="1"/>
</dbReference>
<dbReference type="GO" id="GO:0043005">
    <property type="term" value="C:neuron projection"/>
    <property type="evidence" value="ECO:0007669"/>
    <property type="project" value="TreeGrafter"/>
</dbReference>
<dbReference type="CDD" id="cd12725">
    <property type="entry name" value="RRM2_CPEB1"/>
    <property type="match status" value="1"/>
</dbReference>
<feature type="domain" description="RRM" evidence="13">
    <location>
        <begin position="1054"/>
        <end position="1141"/>
    </location>
</feature>
<dbReference type="GO" id="GO:0005737">
    <property type="term" value="C:cytoplasm"/>
    <property type="evidence" value="ECO:0007669"/>
    <property type="project" value="UniProtKB-SubCell"/>
</dbReference>
<gene>
    <name evidence="14" type="ORF">WH47_08234</name>
</gene>
<dbReference type="OrthoDB" id="10033548at2759"/>
<dbReference type="Gene3D" id="3.30.70.330">
    <property type="match status" value="2"/>
</dbReference>
<keyword evidence="6" id="KW-0677">Repeat</keyword>
<evidence type="ECO:0000256" key="5">
    <source>
        <dbReference type="ARBA" id="ARBA00022723"/>
    </source>
</evidence>
<dbReference type="InterPro" id="IPR011990">
    <property type="entry name" value="TPR-like_helical_dom_sf"/>
</dbReference>
<feature type="compositionally biased region" description="Basic and acidic residues" evidence="12">
    <location>
        <begin position="610"/>
        <end position="635"/>
    </location>
</feature>
<dbReference type="PANTHER" id="PTHR12566">
    <property type="entry name" value="CYTOPLASMIC POLYADENYLATION ELEMENT BINDING PROTEIN CPEB"/>
    <property type="match status" value="1"/>
</dbReference>
<comment type="subcellular location">
    <subcellularLocation>
        <location evidence="1">Cytoplasm</location>
    </subcellularLocation>
</comment>
<dbReference type="InterPro" id="IPR000504">
    <property type="entry name" value="RRM_dom"/>
</dbReference>
<dbReference type="FunFam" id="3.30.70.330:FF:000054">
    <property type="entry name" value="Cytoplasmic polyadenylation element-binding protein 1"/>
    <property type="match status" value="1"/>
</dbReference>
<keyword evidence="3" id="KW-0963">Cytoplasm</keyword>
<dbReference type="CDD" id="cd12723">
    <property type="entry name" value="RRM1_CPEB1"/>
    <property type="match status" value="1"/>
</dbReference>
<sequence length="1317" mass="147800">MARQSINVDCEKMHNLLDNKNIDLDNCRKLIKSYIDLHLYSAALFWADKVVSLSNDDPKDVCTLAHCMYLMKQYHRAAHLIRSRGLEKTNVMCHYLTVRSLLEAKEYSEALQVINESEICTNVTQSGFGDRTDILEDAPKNVINSILYVKGRVYEAMDHRVVATDCYKQALHCDVYSYQAFEALVQNQMLSAAEERELLESLPFSEQCTEGEAELLRLLYESKLKKYQEPNKKQALATCSVMGVLVTDRLLGNLDMEVAEAERLYYNCDYHKCFSLTERILKKDPYHNSCLPVHIACLVELKKTNALFYLAHKLVDLYPDMALAWFAVGCYYYSIGKSDPARRYLAKATALDRLFGPAWLAYGHSFAVENEHDQATAAYFKATQLMKGCHLPLLYIGLECGLTNNHKLADKFFQQAQAIAPNDPFVIHEMGVVSFYNLDYKTAERQFKEAMKRIQDGLKDVTLSSKWEALLNNLGHTCRKMKKYEEALEYHQQALVLNPLNPSTYSAVGFIHALMGNTQEAVDAFHRALGLRRDDTFTTTMLTYVMEQLIEESPPYPDAPIDIPKYKFPEVRHQETDSTETLENANNIAGSGSQDIDKLRVNLFSGWGEDSSKVEDNSSDKVERNPRDVKARSIDIDGVTVTDSRNNEASHGLQLQASRDQDHMQLQQRDREQLHRDKLQQQRDRDREREHLHQLQSISNLLLDLPPPASFQGYSHDAPPCVQPNKSNIDGDMSISDLFGLGLPRGSLIGSQSTAASPSCRNYQYQGRNQGSSQHYQCDDRNGICSNSSMLDVPSSPSSITTPGSPSTPGSLYSNPYSYTSTNSSNQTTSSPTSRGSTQHIGSPSSPIHSPYFGRPIRGSPPYSDCSSPTFEYPHVMGFNGSRSNSPADSETSGISSMDGSLSDIMNCLSMNSSSHGCYPQSLSSLMSPEVDLCATNRAAAFQRMAVKKYLSSPHQNSSSTHHHHSHGHNRGHHYGSNQNGGFLNSLLSHDKNCCSPGNHMMALNSSPLNILDPQISLERVARFHRSAAALCDPTCTWSGILPQRTQKPSGYSSKVFLGGVPWDITESLLIATFKQFGQIRVEWPGKDQSATQPKGYVYIIFESEKQVRTLLTCCTHDFTNGGSWYYKISSKRMKAKEVQVIPWVLEDSNYVKSSSQKLDPHKTVFVGALHGMLTASGLAKIMDDLFRGVIYAGIDTDKHKYPIGSGRVTFSTKHSYMKAVSAAFIEIKTAKFTKKVQVDPYLEDSMCSGCSVQQGPYFCREVMCFRYFCRSCWQWQHSMESMWHHKPLMRNSKTNQVVGLSPNVNSGSRGMNNPTI</sequence>
<feature type="region of interest" description="Disordered" evidence="12">
    <location>
        <begin position="609"/>
        <end position="690"/>
    </location>
</feature>
<feature type="region of interest" description="Disordered" evidence="12">
    <location>
        <begin position="750"/>
        <end position="866"/>
    </location>
</feature>
<feature type="compositionally biased region" description="Polar residues" evidence="12">
    <location>
        <begin position="641"/>
        <end position="658"/>
    </location>
</feature>
<dbReference type="FunFam" id="3.30.70.330:FF:000086">
    <property type="entry name" value="Putative Cytoplasmic polyadenylation element-binding protein 1"/>
    <property type="match status" value="1"/>
</dbReference>
<dbReference type="GO" id="GO:0051301">
    <property type="term" value="P:cell division"/>
    <property type="evidence" value="ECO:0007669"/>
    <property type="project" value="UniProtKB-KW"/>
</dbReference>
<evidence type="ECO:0000313" key="15">
    <source>
        <dbReference type="Proteomes" id="UP000053825"/>
    </source>
</evidence>
<dbReference type="Pfam" id="PF00515">
    <property type="entry name" value="TPR_1"/>
    <property type="match status" value="1"/>
</dbReference>
<dbReference type="InterPro" id="IPR032292">
    <property type="entry name" value="CEBP1_N"/>
</dbReference>